<proteinExistence type="inferred from homology"/>
<dbReference type="Gene3D" id="3.40.50.300">
    <property type="entry name" value="P-loop containing nucleotide triphosphate hydrolases"/>
    <property type="match status" value="1"/>
</dbReference>
<dbReference type="OrthoDB" id="2986442at2"/>
<dbReference type="InterPro" id="IPR003593">
    <property type="entry name" value="AAA+_ATPase"/>
</dbReference>
<comment type="similarity">
    <text evidence="1">Belongs to the ABC transporter superfamily.</text>
</comment>
<keyword evidence="4 6" id="KW-0067">ATP-binding</keyword>
<organism evidence="6 7">
    <name type="scientific">Enorma phocaeensis</name>
    <dbReference type="NCBI Taxonomy" id="1871019"/>
    <lineage>
        <taxon>Bacteria</taxon>
        <taxon>Bacillati</taxon>
        <taxon>Actinomycetota</taxon>
        <taxon>Coriobacteriia</taxon>
        <taxon>Coriobacteriales</taxon>
        <taxon>Coriobacteriaceae</taxon>
        <taxon>Enorma</taxon>
    </lineage>
</organism>
<keyword evidence="2" id="KW-0813">Transport</keyword>
<dbReference type="GO" id="GO:0055085">
    <property type="term" value="P:transmembrane transport"/>
    <property type="evidence" value="ECO:0007669"/>
    <property type="project" value="UniProtKB-ARBA"/>
</dbReference>
<evidence type="ECO:0000259" key="5">
    <source>
        <dbReference type="PROSITE" id="PS50893"/>
    </source>
</evidence>
<dbReference type="InterPro" id="IPR050319">
    <property type="entry name" value="ABC_transp_ATP-bind"/>
</dbReference>
<reference evidence="6" key="1">
    <citation type="journal article" date="2021" name="PeerJ">
        <title>Extensive microbial diversity within the chicken gut microbiome revealed by metagenomics and culture.</title>
        <authorList>
            <person name="Gilroy R."/>
            <person name="Ravi A."/>
            <person name="Getino M."/>
            <person name="Pursley I."/>
            <person name="Horton D.L."/>
            <person name="Alikhan N.F."/>
            <person name="Baker D."/>
            <person name="Gharbi K."/>
            <person name="Hall N."/>
            <person name="Watson M."/>
            <person name="Adriaenssens E.M."/>
            <person name="Foster-Nyarko E."/>
            <person name="Jarju S."/>
            <person name="Secka A."/>
            <person name="Antonio M."/>
            <person name="Oren A."/>
            <person name="Chaudhuri R.R."/>
            <person name="La Ragione R."/>
            <person name="Hildebrand F."/>
            <person name="Pallen M.J."/>
        </authorList>
    </citation>
    <scope>NUCLEOTIDE SEQUENCE</scope>
    <source>
        <strain evidence="6">ChiHjej13B12-9602</strain>
    </source>
</reference>
<dbReference type="AlphaFoldDB" id="A0A921LU93"/>
<feature type="domain" description="ABC transporter" evidence="5">
    <location>
        <begin position="3"/>
        <end position="227"/>
    </location>
</feature>
<evidence type="ECO:0000256" key="2">
    <source>
        <dbReference type="ARBA" id="ARBA00022448"/>
    </source>
</evidence>
<dbReference type="InterPro" id="IPR027417">
    <property type="entry name" value="P-loop_NTPase"/>
</dbReference>
<dbReference type="SMART" id="SM00382">
    <property type="entry name" value="AAA"/>
    <property type="match status" value="1"/>
</dbReference>
<evidence type="ECO:0000313" key="7">
    <source>
        <dbReference type="Proteomes" id="UP000753256"/>
    </source>
</evidence>
<dbReference type="Proteomes" id="UP000753256">
    <property type="component" value="Unassembled WGS sequence"/>
</dbReference>
<evidence type="ECO:0000313" key="6">
    <source>
        <dbReference type="EMBL" id="HJG37622.1"/>
    </source>
</evidence>
<dbReference type="RefSeq" id="WP_102372258.1">
    <property type="nucleotide sequence ID" value="NZ_CALUIL010000001.1"/>
</dbReference>
<evidence type="ECO:0000256" key="4">
    <source>
        <dbReference type="ARBA" id="ARBA00022840"/>
    </source>
</evidence>
<dbReference type="Pfam" id="PF00005">
    <property type="entry name" value="ABC_tran"/>
    <property type="match status" value="1"/>
</dbReference>
<sequence>MSLVADNVSFSYQDGHEILKDFSLSVDPNERVALQAPSGTGKTTLCQLLAGYLRPQAGEVLVDGAPVLNRRGLLRRVPAGPRPVQLIRQHPEQAFDPLVRLGRSVTEGLLFSDGTTQAKRGRNDRALEQLRASGLLERFGVREAWLGRFPHELSGGELMRLCLVRALLAQPRYLVCDEMTAMLDAVTQAALWREVLEIADRRAMGLVIVSHSPALVRRLATRIAPLA</sequence>
<comment type="caution">
    <text evidence="6">The sequence shown here is derived from an EMBL/GenBank/DDBJ whole genome shotgun (WGS) entry which is preliminary data.</text>
</comment>
<dbReference type="PROSITE" id="PS50893">
    <property type="entry name" value="ABC_TRANSPORTER_2"/>
    <property type="match status" value="1"/>
</dbReference>
<reference evidence="6" key="2">
    <citation type="submission" date="2021-09" db="EMBL/GenBank/DDBJ databases">
        <authorList>
            <person name="Gilroy R."/>
        </authorList>
    </citation>
    <scope>NUCLEOTIDE SEQUENCE</scope>
    <source>
        <strain evidence="6">ChiHjej13B12-9602</strain>
    </source>
</reference>
<keyword evidence="3" id="KW-0547">Nucleotide-binding</keyword>
<dbReference type="PANTHER" id="PTHR43776:SF7">
    <property type="entry name" value="D,D-DIPEPTIDE TRANSPORT ATP-BINDING PROTEIN DDPF-RELATED"/>
    <property type="match status" value="1"/>
</dbReference>
<name>A0A921LU93_9ACTN</name>
<dbReference type="SUPFAM" id="SSF52540">
    <property type="entry name" value="P-loop containing nucleoside triphosphate hydrolases"/>
    <property type="match status" value="1"/>
</dbReference>
<dbReference type="InterPro" id="IPR017871">
    <property type="entry name" value="ABC_transporter-like_CS"/>
</dbReference>
<gene>
    <name evidence="6" type="ORF">K8V70_07175</name>
</gene>
<dbReference type="GO" id="GO:0005524">
    <property type="term" value="F:ATP binding"/>
    <property type="evidence" value="ECO:0007669"/>
    <property type="project" value="UniProtKB-KW"/>
</dbReference>
<dbReference type="PROSITE" id="PS00211">
    <property type="entry name" value="ABC_TRANSPORTER_1"/>
    <property type="match status" value="1"/>
</dbReference>
<dbReference type="InterPro" id="IPR003439">
    <property type="entry name" value="ABC_transporter-like_ATP-bd"/>
</dbReference>
<dbReference type="EMBL" id="DYUZ01000029">
    <property type="protein sequence ID" value="HJG37622.1"/>
    <property type="molecule type" value="Genomic_DNA"/>
</dbReference>
<dbReference type="GO" id="GO:0016887">
    <property type="term" value="F:ATP hydrolysis activity"/>
    <property type="evidence" value="ECO:0007669"/>
    <property type="project" value="InterPro"/>
</dbReference>
<accession>A0A921LU93</accession>
<evidence type="ECO:0000256" key="3">
    <source>
        <dbReference type="ARBA" id="ARBA00022741"/>
    </source>
</evidence>
<evidence type="ECO:0000256" key="1">
    <source>
        <dbReference type="ARBA" id="ARBA00005417"/>
    </source>
</evidence>
<dbReference type="PANTHER" id="PTHR43776">
    <property type="entry name" value="TRANSPORT ATP-BINDING PROTEIN"/>
    <property type="match status" value="1"/>
</dbReference>
<protein>
    <submittedName>
        <fullName evidence="6">ATP-binding cassette domain-containing protein</fullName>
    </submittedName>
</protein>